<reference evidence="7 8" key="1">
    <citation type="journal article" date="2009" name="Stand. Genomic Sci.">
        <title>Complete genome sequence of Kytococcus sedentarius type strain (541).</title>
        <authorList>
            <person name="Sims D."/>
            <person name="Brettin T."/>
            <person name="Detter J.C."/>
            <person name="Han C."/>
            <person name="Lapidus A."/>
            <person name="Copeland A."/>
            <person name="Glavina Del Rio T."/>
            <person name="Nolan M."/>
            <person name="Chen F."/>
            <person name="Lucas S."/>
            <person name="Tice H."/>
            <person name="Cheng J.F."/>
            <person name="Bruce D."/>
            <person name="Goodwin L."/>
            <person name="Pitluck S."/>
            <person name="Ovchinnikova G."/>
            <person name="Pati A."/>
            <person name="Ivanova N."/>
            <person name="Mavrommatis K."/>
            <person name="Chen A."/>
            <person name="Palaniappan K."/>
            <person name="D'haeseleer P."/>
            <person name="Chain P."/>
            <person name="Bristow J."/>
            <person name="Eisen J.A."/>
            <person name="Markowitz V."/>
            <person name="Hugenholtz P."/>
            <person name="Schneider S."/>
            <person name="Goker M."/>
            <person name="Pukall R."/>
            <person name="Kyrpides N.C."/>
            <person name="Klenk H.P."/>
        </authorList>
    </citation>
    <scope>NUCLEOTIDE SEQUENCE [LARGE SCALE GENOMIC DNA]</scope>
    <source>
        <strain evidence="8">ATCC 14392 / DSM 20547 / JCM 11482 / CCUG 33030 / NBRC 15357 / NCTC 11040 / CCM 314 / 541</strain>
    </source>
</reference>
<keyword evidence="8" id="KW-1185">Reference proteome</keyword>
<keyword evidence="2 6" id="KW-0812">Transmembrane</keyword>
<dbReference type="EMBL" id="CP001686">
    <property type="protein sequence ID" value="ACV06206.1"/>
    <property type="molecule type" value="Genomic_DNA"/>
</dbReference>
<dbReference type="Proteomes" id="UP000006666">
    <property type="component" value="Chromosome"/>
</dbReference>
<feature type="transmembrane region" description="Helical" evidence="6">
    <location>
        <begin position="72"/>
        <end position="94"/>
    </location>
</feature>
<feature type="region of interest" description="Disordered" evidence="5">
    <location>
        <begin position="1"/>
        <end position="55"/>
    </location>
</feature>
<comment type="subcellular location">
    <subcellularLocation>
        <location evidence="1">Membrane</location>
        <topology evidence="1">Multi-pass membrane protein</topology>
    </subcellularLocation>
</comment>
<sequence length="179" mass="19196">MGEARQPQWNASSTNPDGSPHQDAYPNASGDPYSNQGQYGGGHYAPPHGGHATSGASDSDRLVAVFCHLSGIISTVLSGGWLPFAGPLIVWFLYKDKDPFVRRAAAGSFNFHVVAAIVFIALWIITGIMTIVTFGLALPLALLLFVIAGALYLWWTISASMKASKGEPYTYPVEIKILD</sequence>
<protein>
    <submittedName>
        <fullName evidence="7">Uncharacterized conserved protein</fullName>
    </submittedName>
</protein>
<dbReference type="KEGG" id="kse:Ksed_11670"/>
<dbReference type="eggNOG" id="COG3296">
    <property type="taxonomic scope" value="Bacteria"/>
</dbReference>
<evidence type="ECO:0000256" key="1">
    <source>
        <dbReference type="ARBA" id="ARBA00004141"/>
    </source>
</evidence>
<evidence type="ECO:0000313" key="7">
    <source>
        <dbReference type="EMBL" id="ACV06206.1"/>
    </source>
</evidence>
<feature type="transmembrane region" description="Helical" evidence="6">
    <location>
        <begin position="106"/>
        <end position="125"/>
    </location>
</feature>
<dbReference type="Pfam" id="PF09685">
    <property type="entry name" value="MamF_MmsF"/>
    <property type="match status" value="1"/>
</dbReference>
<keyword evidence="3 6" id="KW-1133">Transmembrane helix</keyword>
<keyword evidence="4 6" id="KW-0472">Membrane</keyword>
<evidence type="ECO:0000256" key="4">
    <source>
        <dbReference type="ARBA" id="ARBA00023136"/>
    </source>
</evidence>
<proteinExistence type="predicted"/>
<feature type="transmembrane region" description="Helical" evidence="6">
    <location>
        <begin position="131"/>
        <end position="155"/>
    </location>
</feature>
<evidence type="ECO:0000313" key="8">
    <source>
        <dbReference type="Proteomes" id="UP000006666"/>
    </source>
</evidence>
<evidence type="ECO:0000256" key="6">
    <source>
        <dbReference type="SAM" id="Phobius"/>
    </source>
</evidence>
<evidence type="ECO:0000256" key="2">
    <source>
        <dbReference type="ARBA" id="ARBA00022692"/>
    </source>
</evidence>
<dbReference type="STRING" id="478801.Ksed_11670"/>
<evidence type="ECO:0000256" key="5">
    <source>
        <dbReference type="SAM" id="MobiDB-lite"/>
    </source>
</evidence>
<accession>C7NH36</accession>
<gene>
    <name evidence="7" type="ordered locus">Ksed_11670</name>
</gene>
<feature type="compositionally biased region" description="Polar residues" evidence="5">
    <location>
        <begin position="7"/>
        <end position="17"/>
    </location>
</feature>
<evidence type="ECO:0000256" key="3">
    <source>
        <dbReference type="ARBA" id="ARBA00022989"/>
    </source>
</evidence>
<dbReference type="HOGENOM" id="CLU_104196_1_0_11"/>
<organism evidence="7 8">
    <name type="scientific">Kytococcus sedentarius (strain ATCC 14392 / DSM 20547 / JCM 11482 / CCUG 33030 / NBRC 15357 / NCTC 11040 / CCM 314 / 541)</name>
    <name type="common">Micrococcus sedentarius</name>
    <dbReference type="NCBI Taxonomy" id="478801"/>
    <lineage>
        <taxon>Bacteria</taxon>
        <taxon>Bacillati</taxon>
        <taxon>Actinomycetota</taxon>
        <taxon>Actinomycetes</taxon>
        <taxon>Micrococcales</taxon>
        <taxon>Kytococcaceae</taxon>
        <taxon>Kytococcus</taxon>
    </lineage>
</organism>
<dbReference type="AlphaFoldDB" id="C7NH36"/>
<dbReference type="InterPro" id="IPR019109">
    <property type="entry name" value="MamF_MmsF"/>
</dbReference>
<name>C7NH36_KYTSD</name>